<name>A0A1H9CXR0_9PSEU</name>
<proteinExistence type="predicted"/>
<reference evidence="3" key="1">
    <citation type="submission" date="2016-10" db="EMBL/GenBank/DDBJ databases">
        <authorList>
            <person name="Varghese N."/>
            <person name="Submissions S."/>
        </authorList>
    </citation>
    <scope>NUCLEOTIDE SEQUENCE [LARGE SCALE GENOMIC DNA]</scope>
    <source>
        <strain evidence="3">CGMCC 4.578</strain>
    </source>
</reference>
<evidence type="ECO:0000313" key="2">
    <source>
        <dbReference type="EMBL" id="SEQ05338.1"/>
    </source>
</evidence>
<gene>
    <name evidence="2" type="ORF">SAMN05216195_101898</name>
</gene>
<dbReference type="Proteomes" id="UP000199028">
    <property type="component" value="Unassembled WGS sequence"/>
</dbReference>
<protein>
    <submittedName>
        <fullName evidence="2">Uncharacterized protein</fullName>
    </submittedName>
</protein>
<accession>A0A1H9CXR0</accession>
<dbReference type="RefSeq" id="WP_090063393.1">
    <property type="nucleotide sequence ID" value="NZ_FOFT01000001.1"/>
</dbReference>
<keyword evidence="1" id="KW-1133">Transmembrane helix</keyword>
<dbReference type="OrthoDB" id="74134at2"/>
<keyword evidence="3" id="KW-1185">Reference proteome</keyword>
<feature type="transmembrane region" description="Helical" evidence="1">
    <location>
        <begin position="112"/>
        <end position="135"/>
    </location>
</feature>
<feature type="transmembrane region" description="Helical" evidence="1">
    <location>
        <begin position="53"/>
        <end position="73"/>
    </location>
</feature>
<keyword evidence="1" id="KW-0812">Transmembrane</keyword>
<organism evidence="2 3">
    <name type="scientific">Lentzea flaviverrucosa</name>
    <dbReference type="NCBI Taxonomy" id="200379"/>
    <lineage>
        <taxon>Bacteria</taxon>
        <taxon>Bacillati</taxon>
        <taxon>Actinomycetota</taxon>
        <taxon>Actinomycetes</taxon>
        <taxon>Pseudonocardiales</taxon>
        <taxon>Pseudonocardiaceae</taxon>
        <taxon>Lentzea</taxon>
    </lineage>
</organism>
<sequence length="144" mass="15754">MKLLLDRISLAFIAVTSAYVGIFAYFAPKTWFDTFPGFGLRWLPQLGPYNEHFAKDVGAAYLAFTALSLMALAHARKQAVVPLAGAALLVFNTLHFVYHLTMLHMYAPLDRALNVVLLGLLVVMSVILVIPAGAVTDRRSTSST</sequence>
<feature type="transmembrane region" description="Helical" evidence="1">
    <location>
        <begin position="80"/>
        <end position="100"/>
    </location>
</feature>
<evidence type="ECO:0000256" key="1">
    <source>
        <dbReference type="SAM" id="Phobius"/>
    </source>
</evidence>
<keyword evidence="1" id="KW-0472">Membrane</keyword>
<dbReference type="EMBL" id="FOFT01000001">
    <property type="protein sequence ID" value="SEQ05338.1"/>
    <property type="molecule type" value="Genomic_DNA"/>
</dbReference>
<dbReference type="AlphaFoldDB" id="A0A1H9CXR0"/>
<evidence type="ECO:0000313" key="3">
    <source>
        <dbReference type="Proteomes" id="UP000199028"/>
    </source>
</evidence>
<feature type="transmembrane region" description="Helical" evidence="1">
    <location>
        <begin position="7"/>
        <end position="27"/>
    </location>
</feature>